<organism evidence="2 3">
    <name type="scientific">Halomonas korlensis</name>
    <dbReference type="NCBI Taxonomy" id="463301"/>
    <lineage>
        <taxon>Bacteria</taxon>
        <taxon>Pseudomonadati</taxon>
        <taxon>Pseudomonadota</taxon>
        <taxon>Gammaproteobacteria</taxon>
        <taxon>Oceanospirillales</taxon>
        <taxon>Halomonadaceae</taxon>
        <taxon>Halomonas</taxon>
    </lineage>
</organism>
<protein>
    <submittedName>
        <fullName evidence="2">Putative zinc-finger</fullName>
    </submittedName>
</protein>
<accession>A0A1I7G6Z4</accession>
<reference evidence="3" key="1">
    <citation type="submission" date="2016-10" db="EMBL/GenBank/DDBJ databases">
        <authorList>
            <person name="Varghese N."/>
            <person name="Submissions S."/>
        </authorList>
    </citation>
    <scope>NUCLEOTIDE SEQUENCE [LARGE SCALE GENOMIC DNA]</scope>
    <source>
        <strain evidence="3">CGMCC 1.6981</strain>
    </source>
</reference>
<dbReference type="EMBL" id="FPBP01000002">
    <property type="protein sequence ID" value="SFU44220.1"/>
    <property type="molecule type" value="Genomic_DNA"/>
</dbReference>
<name>A0A1I7G6Z4_9GAMM</name>
<keyword evidence="2" id="KW-0863">Zinc-finger</keyword>
<feature type="domain" description="Putative zinc-finger" evidence="1">
    <location>
        <begin position="4"/>
        <end position="38"/>
    </location>
</feature>
<dbReference type="Pfam" id="PF13490">
    <property type="entry name" value="zf-HC2"/>
    <property type="match status" value="1"/>
</dbReference>
<proteinExistence type="predicted"/>
<sequence>MMMCKEATRLMSLKQDRPLRFQERLSLRLHLSMCGACRECNRQFALLHKAGQHKSPASDDTDEARSDS</sequence>
<dbReference type="GO" id="GO:0008270">
    <property type="term" value="F:zinc ion binding"/>
    <property type="evidence" value="ECO:0007669"/>
    <property type="project" value="UniProtKB-KW"/>
</dbReference>
<keyword evidence="3" id="KW-1185">Reference proteome</keyword>
<dbReference type="AlphaFoldDB" id="A0A1I7G6Z4"/>
<evidence type="ECO:0000259" key="1">
    <source>
        <dbReference type="Pfam" id="PF13490"/>
    </source>
</evidence>
<keyword evidence="2" id="KW-0862">Zinc</keyword>
<dbReference type="OrthoDB" id="8374021at2"/>
<dbReference type="STRING" id="463301.SAMN04487955_102304"/>
<gene>
    <name evidence="2" type="ORF">SAMN04487955_102304</name>
</gene>
<dbReference type="Proteomes" id="UP000198693">
    <property type="component" value="Unassembled WGS sequence"/>
</dbReference>
<dbReference type="InterPro" id="IPR027383">
    <property type="entry name" value="Znf_put"/>
</dbReference>
<evidence type="ECO:0000313" key="3">
    <source>
        <dbReference type="Proteomes" id="UP000198693"/>
    </source>
</evidence>
<dbReference type="RefSeq" id="WP_089793225.1">
    <property type="nucleotide sequence ID" value="NZ_FPBP01000002.1"/>
</dbReference>
<evidence type="ECO:0000313" key="2">
    <source>
        <dbReference type="EMBL" id="SFU44220.1"/>
    </source>
</evidence>
<keyword evidence="2" id="KW-0479">Metal-binding</keyword>